<reference evidence="12" key="2">
    <citation type="submission" date="2021-05" db="EMBL/GenBank/DDBJ databases">
        <authorList>
            <person name="Pain A."/>
        </authorList>
    </citation>
    <scope>NUCLEOTIDE SEQUENCE</scope>
    <source>
        <strain evidence="12">1802A</strain>
    </source>
</reference>
<dbReference type="PROSITE" id="PS50011">
    <property type="entry name" value="PROTEIN_KINASE_DOM"/>
    <property type="match status" value="1"/>
</dbReference>
<feature type="compositionally biased region" description="Basic residues" evidence="9">
    <location>
        <begin position="478"/>
        <end position="491"/>
    </location>
</feature>
<evidence type="ECO:0000313" key="12">
    <source>
        <dbReference type="EMBL" id="KAK1934822.1"/>
    </source>
</evidence>
<keyword evidence="5" id="KW-0418">Kinase</keyword>
<evidence type="ECO:0000256" key="2">
    <source>
        <dbReference type="ARBA" id="ARBA00022527"/>
    </source>
</evidence>
<organism evidence="12 13">
    <name type="scientific">Babesia divergens</name>
    <dbReference type="NCBI Taxonomy" id="32595"/>
    <lineage>
        <taxon>Eukaryota</taxon>
        <taxon>Sar</taxon>
        <taxon>Alveolata</taxon>
        <taxon>Apicomplexa</taxon>
        <taxon>Aconoidasida</taxon>
        <taxon>Piroplasmida</taxon>
        <taxon>Babesiidae</taxon>
        <taxon>Babesia</taxon>
    </lineage>
</organism>
<dbReference type="AlphaFoldDB" id="A0AAD9LGL8"/>
<protein>
    <recommendedName>
        <fullName evidence="1">non-specific serine/threonine protein kinase</fullName>
        <ecNumber evidence="1">2.7.11.1</ecNumber>
    </recommendedName>
</protein>
<evidence type="ECO:0000256" key="10">
    <source>
        <dbReference type="SAM" id="Phobius"/>
    </source>
</evidence>
<comment type="caution">
    <text evidence="12">The sequence shown here is derived from an EMBL/GenBank/DDBJ whole genome shotgun (WGS) entry which is preliminary data.</text>
</comment>
<evidence type="ECO:0000259" key="11">
    <source>
        <dbReference type="PROSITE" id="PS50011"/>
    </source>
</evidence>
<dbReference type="GO" id="GO:0005524">
    <property type="term" value="F:ATP binding"/>
    <property type="evidence" value="ECO:0007669"/>
    <property type="project" value="UniProtKB-KW"/>
</dbReference>
<dbReference type="Pfam" id="PF00069">
    <property type="entry name" value="Pkinase"/>
    <property type="match status" value="2"/>
</dbReference>
<evidence type="ECO:0000256" key="1">
    <source>
        <dbReference type="ARBA" id="ARBA00012513"/>
    </source>
</evidence>
<dbReference type="InterPro" id="IPR011009">
    <property type="entry name" value="Kinase-like_dom_sf"/>
</dbReference>
<dbReference type="PROSITE" id="PS00108">
    <property type="entry name" value="PROTEIN_KINASE_ST"/>
    <property type="match status" value="1"/>
</dbReference>
<feature type="region of interest" description="Disordered" evidence="9">
    <location>
        <begin position="520"/>
        <end position="545"/>
    </location>
</feature>
<evidence type="ECO:0000256" key="4">
    <source>
        <dbReference type="ARBA" id="ARBA00022741"/>
    </source>
</evidence>
<feature type="region of interest" description="Disordered" evidence="9">
    <location>
        <begin position="450"/>
        <end position="501"/>
    </location>
</feature>
<dbReference type="SMART" id="SM00220">
    <property type="entry name" value="S_TKc"/>
    <property type="match status" value="1"/>
</dbReference>
<accession>A0AAD9LGL8</accession>
<keyword evidence="6" id="KW-0067">ATP-binding</keyword>
<keyword evidence="2" id="KW-0723">Serine/threonine-protein kinase</keyword>
<keyword evidence="3" id="KW-0808">Transferase</keyword>
<dbReference type="EC" id="2.7.11.1" evidence="1"/>
<evidence type="ECO:0000256" key="5">
    <source>
        <dbReference type="ARBA" id="ARBA00022777"/>
    </source>
</evidence>
<proteinExistence type="predicted"/>
<evidence type="ECO:0000313" key="13">
    <source>
        <dbReference type="Proteomes" id="UP001195914"/>
    </source>
</evidence>
<dbReference type="PANTHER" id="PTHR43671">
    <property type="entry name" value="SERINE/THREONINE-PROTEIN KINASE NEK"/>
    <property type="match status" value="1"/>
</dbReference>
<comment type="catalytic activity">
    <reaction evidence="8">
        <text>L-seryl-[protein] + ATP = O-phospho-L-seryl-[protein] + ADP + H(+)</text>
        <dbReference type="Rhea" id="RHEA:17989"/>
        <dbReference type="Rhea" id="RHEA-COMP:9863"/>
        <dbReference type="Rhea" id="RHEA-COMP:11604"/>
        <dbReference type="ChEBI" id="CHEBI:15378"/>
        <dbReference type="ChEBI" id="CHEBI:29999"/>
        <dbReference type="ChEBI" id="CHEBI:30616"/>
        <dbReference type="ChEBI" id="CHEBI:83421"/>
        <dbReference type="ChEBI" id="CHEBI:456216"/>
        <dbReference type="EC" id="2.7.11.1"/>
    </reaction>
</comment>
<keyword evidence="10" id="KW-0472">Membrane</keyword>
<dbReference type="SUPFAM" id="SSF56112">
    <property type="entry name" value="Protein kinase-like (PK-like)"/>
    <property type="match status" value="1"/>
</dbReference>
<dbReference type="EMBL" id="JAHBMH010000062">
    <property type="protein sequence ID" value="KAK1934822.1"/>
    <property type="molecule type" value="Genomic_DNA"/>
</dbReference>
<name>A0AAD9LGL8_BABDI</name>
<dbReference type="Proteomes" id="UP001195914">
    <property type="component" value="Unassembled WGS sequence"/>
</dbReference>
<comment type="catalytic activity">
    <reaction evidence="7">
        <text>L-threonyl-[protein] + ATP = O-phospho-L-threonyl-[protein] + ADP + H(+)</text>
        <dbReference type="Rhea" id="RHEA:46608"/>
        <dbReference type="Rhea" id="RHEA-COMP:11060"/>
        <dbReference type="Rhea" id="RHEA-COMP:11605"/>
        <dbReference type="ChEBI" id="CHEBI:15378"/>
        <dbReference type="ChEBI" id="CHEBI:30013"/>
        <dbReference type="ChEBI" id="CHEBI:30616"/>
        <dbReference type="ChEBI" id="CHEBI:61977"/>
        <dbReference type="ChEBI" id="CHEBI:456216"/>
        <dbReference type="EC" id="2.7.11.1"/>
    </reaction>
</comment>
<keyword evidence="10" id="KW-0812">Transmembrane</keyword>
<evidence type="ECO:0000256" key="3">
    <source>
        <dbReference type="ARBA" id="ARBA00022679"/>
    </source>
</evidence>
<feature type="transmembrane region" description="Helical" evidence="10">
    <location>
        <begin position="164"/>
        <end position="192"/>
    </location>
</feature>
<keyword evidence="4" id="KW-0547">Nucleotide-binding</keyword>
<dbReference type="Gene3D" id="1.10.510.10">
    <property type="entry name" value="Transferase(Phosphotransferase) domain 1"/>
    <property type="match status" value="2"/>
</dbReference>
<keyword evidence="10" id="KW-1133">Transmembrane helix</keyword>
<feature type="compositionally biased region" description="Polar residues" evidence="9">
    <location>
        <begin position="521"/>
        <end position="531"/>
    </location>
</feature>
<feature type="domain" description="Protein kinase" evidence="11">
    <location>
        <begin position="214"/>
        <end position="644"/>
    </location>
</feature>
<sequence length="657" mass="74066">MARCDEQRHSMASRLQGSASLLLIHSLYGTMFQAGVLSLEVSLPPSHVASGHQNILDTVALIDALGAQHQMPRHHAKHINTCPAASDNFNKIHDTIATGLESHMDHQCSYNHYICENDNVLTPTIKMMHETSNTCHSSSCKSSFGNGGHSIRILPGVEYNISDMVLYLNITISASVITALMCYCAVTLLGLYRFIEVIQEYFMGCSCRICKHEFVIVRDIEGGAYGKIQLARYIGIKQDFDFEVILKSIPIDGVSAISVTQQECRKLLSLNHRYVMKYYDDFLHREWSWNPLVRAKLYCVMVTEFCERGSLADLIEHEYSQFSEEYILNIFKKVVTALQYVHEQSVIHRDIKSPNIMLKSKDVVRLGDFGLSYTFAAKKTYKNVKCGNMLELAAMASRNNRRGGMKQCIGMTRNSIYGNDLFDDDSPYSGDMDGGQENIRADDYTLNHGQSFLNNHGSRPPDYFNIPDVKATNTSKSRTSKRVKSSRKRHNVKPDPWTDLSSYTDSPPICEDINARLRSSPYRNGTQSLNGASIDDQRFRKNSESSTEQIGTRCYMAPEILMYSVYGRPSDIWALGCVLLELCSGVFMWELGYNLGECPEKVRPLVAGLPPMISRDTRSLITKMLSVNAEKRPSAAQILACRCLKSSAKRYQRGDDY</sequence>
<evidence type="ECO:0000256" key="7">
    <source>
        <dbReference type="ARBA" id="ARBA00047899"/>
    </source>
</evidence>
<dbReference type="PANTHER" id="PTHR43671:SF98">
    <property type="entry name" value="SERINE_THREONINE-PROTEIN KINASE NEK11"/>
    <property type="match status" value="1"/>
</dbReference>
<dbReference type="InterPro" id="IPR008271">
    <property type="entry name" value="Ser/Thr_kinase_AS"/>
</dbReference>
<dbReference type="InterPro" id="IPR050660">
    <property type="entry name" value="NEK_Ser/Thr_kinase"/>
</dbReference>
<gene>
    <name evidence="12" type="ORF">X943_001980</name>
</gene>
<keyword evidence="13" id="KW-1185">Reference proteome</keyword>
<evidence type="ECO:0000256" key="9">
    <source>
        <dbReference type="SAM" id="MobiDB-lite"/>
    </source>
</evidence>
<evidence type="ECO:0000256" key="8">
    <source>
        <dbReference type="ARBA" id="ARBA00048679"/>
    </source>
</evidence>
<evidence type="ECO:0000256" key="6">
    <source>
        <dbReference type="ARBA" id="ARBA00022840"/>
    </source>
</evidence>
<dbReference type="GO" id="GO:0004674">
    <property type="term" value="F:protein serine/threonine kinase activity"/>
    <property type="evidence" value="ECO:0007669"/>
    <property type="project" value="UniProtKB-KW"/>
</dbReference>
<reference evidence="12" key="1">
    <citation type="journal article" date="2014" name="Nucleic Acids Res.">
        <title>The evolutionary dynamics of variant antigen genes in Babesia reveal a history of genomic innovation underlying host-parasite interaction.</title>
        <authorList>
            <person name="Jackson A.P."/>
            <person name="Otto T.D."/>
            <person name="Darby A."/>
            <person name="Ramaprasad A."/>
            <person name="Xia D."/>
            <person name="Echaide I.E."/>
            <person name="Farber M."/>
            <person name="Gahlot S."/>
            <person name="Gamble J."/>
            <person name="Gupta D."/>
            <person name="Gupta Y."/>
            <person name="Jackson L."/>
            <person name="Malandrin L."/>
            <person name="Malas T.B."/>
            <person name="Moussa E."/>
            <person name="Nair M."/>
            <person name="Reid A.J."/>
            <person name="Sanders M."/>
            <person name="Sharma J."/>
            <person name="Tracey A."/>
            <person name="Quail M.A."/>
            <person name="Weir W."/>
            <person name="Wastling J.M."/>
            <person name="Hall N."/>
            <person name="Willadsen P."/>
            <person name="Lingelbach K."/>
            <person name="Shiels B."/>
            <person name="Tait A."/>
            <person name="Berriman M."/>
            <person name="Allred D.R."/>
            <person name="Pain A."/>
        </authorList>
    </citation>
    <scope>NUCLEOTIDE SEQUENCE</scope>
    <source>
        <strain evidence="12">1802A</strain>
    </source>
</reference>
<dbReference type="InterPro" id="IPR000719">
    <property type="entry name" value="Prot_kinase_dom"/>
</dbReference>